<dbReference type="OrthoDB" id="10677046at2759"/>
<gene>
    <name evidence="3" type="ORF">PGLA1383_LOCUS13079</name>
</gene>
<keyword evidence="2" id="KW-0732">Signal</keyword>
<accession>A0A813E9C8</accession>
<keyword evidence="1" id="KW-0472">Membrane</keyword>
<feature type="chain" id="PRO_5032944825" description="H(+)-exporting diphosphatase" evidence="2">
    <location>
        <begin position="25"/>
        <end position="150"/>
    </location>
</feature>
<organism evidence="3 4">
    <name type="scientific">Polarella glacialis</name>
    <name type="common">Dinoflagellate</name>
    <dbReference type="NCBI Taxonomy" id="89957"/>
    <lineage>
        <taxon>Eukaryota</taxon>
        <taxon>Sar</taxon>
        <taxon>Alveolata</taxon>
        <taxon>Dinophyceae</taxon>
        <taxon>Suessiales</taxon>
        <taxon>Suessiaceae</taxon>
        <taxon>Polarella</taxon>
    </lineage>
</organism>
<feature type="signal peptide" evidence="2">
    <location>
        <begin position="1"/>
        <end position="24"/>
    </location>
</feature>
<keyword evidence="1" id="KW-1133">Transmembrane helix</keyword>
<evidence type="ECO:0000313" key="3">
    <source>
        <dbReference type="EMBL" id="CAE8594539.1"/>
    </source>
</evidence>
<evidence type="ECO:0008006" key="5">
    <source>
        <dbReference type="Google" id="ProtNLM"/>
    </source>
</evidence>
<keyword evidence="1" id="KW-0812">Transmembrane</keyword>
<feature type="transmembrane region" description="Helical" evidence="1">
    <location>
        <begin position="69"/>
        <end position="99"/>
    </location>
</feature>
<proteinExistence type="predicted"/>
<dbReference type="EMBL" id="CAJNNV010007155">
    <property type="protein sequence ID" value="CAE8594539.1"/>
    <property type="molecule type" value="Genomic_DNA"/>
</dbReference>
<dbReference type="Proteomes" id="UP000654075">
    <property type="component" value="Unassembled WGS sequence"/>
</dbReference>
<evidence type="ECO:0000313" key="4">
    <source>
        <dbReference type="Proteomes" id="UP000654075"/>
    </source>
</evidence>
<protein>
    <recommendedName>
        <fullName evidence="5">H(+)-exporting diphosphatase</fullName>
    </recommendedName>
</protein>
<evidence type="ECO:0000256" key="1">
    <source>
        <dbReference type="SAM" id="Phobius"/>
    </source>
</evidence>
<evidence type="ECO:0000256" key="2">
    <source>
        <dbReference type="SAM" id="SignalP"/>
    </source>
</evidence>
<comment type="caution">
    <text evidence="3">The sequence shown here is derived from an EMBL/GenBank/DDBJ whole genome shotgun (WGS) entry which is preliminary data.</text>
</comment>
<dbReference type="AlphaFoldDB" id="A0A813E9C8"/>
<name>A0A813E9C8_POLGL</name>
<sequence length="150" mass="15616">MASARLLIVAVLATAALLMLHGAAFVGGSGNIQRSPTRSLRIAAAAEGSSGLSLPVFEETEENHTSASVVFYFVLGLVFPVLHGFNLGLILAAIGYFLTNGGLANFAKKIEATRDYAGTVEEAGVYSVKAGSYALKAYNFVATKAKELTA</sequence>
<keyword evidence="4" id="KW-1185">Reference proteome</keyword>
<reference evidence="3" key="1">
    <citation type="submission" date="2021-02" db="EMBL/GenBank/DDBJ databases">
        <authorList>
            <person name="Dougan E. K."/>
            <person name="Rhodes N."/>
            <person name="Thang M."/>
            <person name="Chan C."/>
        </authorList>
    </citation>
    <scope>NUCLEOTIDE SEQUENCE</scope>
</reference>